<evidence type="ECO:0000256" key="4">
    <source>
        <dbReference type="PROSITE-ProRule" id="PRU00042"/>
    </source>
</evidence>
<evidence type="ECO:0000313" key="8">
    <source>
        <dbReference type="Proteomes" id="UP001479436"/>
    </source>
</evidence>
<name>A0ABR2W9Z5_9FUNG</name>
<evidence type="ECO:0000256" key="5">
    <source>
        <dbReference type="SAM" id="MobiDB-lite"/>
    </source>
</evidence>
<dbReference type="InterPro" id="IPR036236">
    <property type="entry name" value="Znf_C2H2_sf"/>
</dbReference>
<protein>
    <recommendedName>
        <fullName evidence="6">C2H2-type domain-containing protein</fullName>
    </recommendedName>
</protein>
<feature type="domain" description="C2H2-type" evidence="6">
    <location>
        <begin position="342"/>
        <end position="369"/>
    </location>
</feature>
<evidence type="ECO:0000256" key="3">
    <source>
        <dbReference type="ARBA" id="ARBA00022833"/>
    </source>
</evidence>
<evidence type="ECO:0000256" key="1">
    <source>
        <dbReference type="ARBA" id="ARBA00022723"/>
    </source>
</evidence>
<evidence type="ECO:0000256" key="2">
    <source>
        <dbReference type="ARBA" id="ARBA00022771"/>
    </source>
</evidence>
<dbReference type="Gene3D" id="3.30.160.60">
    <property type="entry name" value="Classic Zinc Finger"/>
    <property type="match status" value="2"/>
</dbReference>
<keyword evidence="2 4" id="KW-0863">Zinc-finger</keyword>
<dbReference type="Proteomes" id="UP001479436">
    <property type="component" value="Unassembled WGS sequence"/>
</dbReference>
<dbReference type="EMBL" id="JASJQH010006901">
    <property type="protein sequence ID" value="KAK9728203.1"/>
    <property type="molecule type" value="Genomic_DNA"/>
</dbReference>
<feature type="domain" description="C2H2-type" evidence="6">
    <location>
        <begin position="370"/>
        <end position="391"/>
    </location>
</feature>
<dbReference type="PROSITE" id="PS00028">
    <property type="entry name" value="ZINC_FINGER_C2H2_1"/>
    <property type="match status" value="1"/>
</dbReference>
<dbReference type="PANTHER" id="PTHR23235:SF120">
    <property type="entry name" value="KRUPPEL-LIKE FACTOR 15"/>
    <property type="match status" value="1"/>
</dbReference>
<evidence type="ECO:0000259" key="6">
    <source>
        <dbReference type="PROSITE" id="PS50157"/>
    </source>
</evidence>
<comment type="caution">
    <text evidence="7">The sequence shown here is derived from an EMBL/GenBank/DDBJ whole genome shotgun (WGS) entry which is preliminary data.</text>
</comment>
<gene>
    <name evidence="7" type="ORF">K7432_001206</name>
</gene>
<feature type="region of interest" description="Disordered" evidence="5">
    <location>
        <begin position="153"/>
        <end position="200"/>
    </location>
</feature>
<keyword evidence="3" id="KW-0862">Zinc</keyword>
<dbReference type="InterPro" id="IPR013087">
    <property type="entry name" value="Znf_C2H2_type"/>
</dbReference>
<accession>A0ABR2W9Z5</accession>
<dbReference type="PANTHER" id="PTHR23235">
    <property type="entry name" value="KRUEPPEL-LIKE TRANSCRIPTION FACTOR"/>
    <property type="match status" value="1"/>
</dbReference>
<sequence length="419" mass="46765">MLESFVSNSEWTRCEDVPILITPPQEEYLTLGEDSLLTSTYHPHANFDLGRPMLDQSLPNSSLTSLSFGKFRSVPNLHFDLSDSECELSGYGSLVPSPIPSPLGDTFGFEDEFTSFPVPNRRDSFTYSDTSELHEEVNGLFIQDLPFTNFSNFSTDTLSPPPSNYTGRSRSASMTIPRTQQQSDNSYPSTSPYGNFNLDNRSFTDLPSTAQLLRSRASSMSSLPLHNSIVPPPPPNNYDIYSMVPIDGYPEGYSPIASPPLDQFQTSVNGSVESLPNLSSSYSSYQSYGHPYDSNGSSTEYLSLEDTVSVSDYYHHPGTLSYNISDISSHPYSMKGKRGRSHTCHFCQRPFTRKHDLHRHIRVHTGDKPYKCEFCGKTFARTDALKRHFRVDEECGKAHEVSNLGKGDVDSVAKDTLTQ</sequence>
<organism evidence="7 8">
    <name type="scientific">Basidiobolus ranarum</name>
    <dbReference type="NCBI Taxonomy" id="34480"/>
    <lineage>
        <taxon>Eukaryota</taxon>
        <taxon>Fungi</taxon>
        <taxon>Fungi incertae sedis</taxon>
        <taxon>Zoopagomycota</taxon>
        <taxon>Entomophthoromycotina</taxon>
        <taxon>Basidiobolomycetes</taxon>
        <taxon>Basidiobolales</taxon>
        <taxon>Basidiobolaceae</taxon>
        <taxon>Basidiobolus</taxon>
    </lineage>
</organism>
<dbReference type="SMART" id="SM00355">
    <property type="entry name" value="ZnF_C2H2"/>
    <property type="match status" value="2"/>
</dbReference>
<proteinExistence type="predicted"/>
<dbReference type="PROSITE" id="PS50157">
    <property type="entry name" value="ZINC_FINGER_C2H2_2"/>
    <property type="match status" value="2"/>
</dbReference>
<dbReference type="SUPFAM" id="SSF57667">
    <property type="entry name" value="beta-beta-alpha zinc fingers"/>
    <property type="match status" value="1"/>
</dbReference>
<dbReference type="Pfam" id="PF00096">
    <property type="entry name" value="zf-C2H2"/>
    <property type="match status" value="2"/>
</dbReference>
<evidence type="ECO:0000313" key="7">
    <source>
        <dbReference type="EMBL" id="KAK9728203.1"/>
    </source>
</evidence>
<keyword evidence="8" id="KW-1185">Reference proteome</keyword>
<keyword evidence="1" id="KW-0479">Metal-binding</keyword>
<reference evidence="7 8" key="1">
    <citation type="submission" date="2023-04" db="EMBL/GenBank/DDBJ databases">
        <title>Genome of Basidiobolus ranarum AG-B5.</title>
        <authorList>
            <person name="Stajich J.E."/>
            <person name="Carter-House D."/>
            <person name="Gryganskyi A."/>
        </authorList>
    </citation>
    <scope>NUCLEOTIDE SEQUENCE [LARGE SCALE GENOMIC DNA]</scope>
    <source>
        <strain evidence="7 8">AG-B5</strain>
    </source>
</reference>